<dbReference type="Gramene" id="OPUNC07G03010.1">
    <property type="protein sequence ID" value="OPUNC07G03010.1"/>
    <property type="gene ID" value="OPUNC07G03010"/>
</dbReference>
<evidence type="ECO:0000256" key="1">
    <source>
        <dbReference type="SAM" id="SignalP"/>
    </source>
</evidence>
<reference evidence="2" key="2">
    <citation type="submission" date="2018-05" db="EMBL/GenBank/DDBJ databases">
        <title>OpunRS2 (Oryza punctata Reference Sequence Version 2).</title>
        <authorList>
            <person name="Zhang J."/>
            <person name="Kudrna D."/>
            <person name="Lee S."/>
            <person name="Talag J."/>
            <person name="Welchert J."/>
            <person name="Wing R.A."/>
        </authorList>
    </citation>
    <scope>NUCLEOTIDE SEQUENCE [LARGE SCALE GENOMIC DNA]</scope>
</reference>
<protein>
    <submittedName>
        <fullName evidence="2">Uncharacterized protein</fullName>
    </submittedName>
</protein>
<keyword evidence="3" id="KW-1185">Reference proteome</keyword>
<dbReference type="HOGENOM" id="CLU_2871602_0_0_1"/>
<reference evidence="2" key="1">
    <citation type="submission" date="2015-04" db="UniProtKB">
        <authorList>
            <consortium name="EnsemblPlants"/>
        </authorList>
    </citation>
    <scope>IDENTIFICATION</scope>
</reference>
<organism evidence="2">
    <name type="scientific">Oryza punctata</name>
    <name type="common">Red rice</name>
    <dbReference type="NCBI Taxonomy" id="4537"/>
    <lineage>
        <taxon>Eukaryota</taxon>
        <taxon>Viridiplantae</taxon>
        <taxon>Streptophyta</taxon>
        <taxon>Embryophyta</taxon>
        <taxon>Tracheophyta</taxon>
        <taxon>Spermatophyta</taxon>
        <taxon>Magnoliopsida</taxon>
        <taxon>Liliopsida</taxon>
        <taxon>Poales</taxon>
        <taxon>Poaceae</taxon>
        <taxon>BOP clade</taxon>
        <taxon>Oryzoideae</taxon>
        <taxon>Oryzeae</taxon>
        <taxon>Oryzinae</taxon>
        <taxon>Oryza</taxon>
    </lineage>
</organism>
<name>A0A0E0LH55_ORYPU</name>
<accession>A0A0E0LH55</accession>
<dbReference type="EnsemblPlants" id="OPUNC07G03010.1">
    <property type="protein sequence ID" value="OPUNC07G03010.1"/>
    <property type="gene ID" value="OPUNC07G03010"/>
</dbReference>
<feature type="signal peptide" evidence="1">
    <location>
        <begin position="1"/>
        <end position="16"/>
    </location>
</feature>
<keyword evidence="1" id="KW-0732">Signal</keyword>
<sequence>MRFGGGHTAIAGLVVAVLVGDNLLERDLRRKPPSVVHRAGSGYAFERRNHLGGAVEGWAAIGHA</sequence>
<dbReference type="Proteomes" id="UP000026962">
    <property type="component" value="Chromosome 7"/>
</dbReference>
<proteinExistence type="predicted"/>
<dbReference type="AlphaFoldDB" id="A0A0E0LH55"/>
<evidence type="ECO:0000313" key="3">
    <source>
        <dbReference type="Proteomes" id="UP000026962"/>
    </source>
</evidence>
<feature type="chain" id="PRO_5002366288" evidence="1">
    <location>
        <begin position="17"/>
        <end position="64"/>
    </location>
</feature>
<evidence type="ECO:0000313" key="2">
    <source>
        <dbReference type="EnsemblPlants" id="OPUNC07G03010.1"/>
    </source>
</evidence>